<dbReference type="NCBIfam" id="NF004790">
    <property type="entry name" value="PRK06136.1"/>
    <property type="match status" value="1"/>
</dbReference>
<keyword evidence="9" id="KW-0627">Porphyrin biosynthesis</keyword>
<dbReference type="NCBIfam" id="TIGR01469">
    <property type="entry name" value="cobA_cysG_Cterm"/>
    <property type="match status" value="1"/>
</dbReference>
<evidence type="ECO:0000256" key="1">
    <source>
        <dbReference type="ARBA" id="ARBA00005879"/>
    </source>
</evidence>
<dbReference type="PROSITE" id="PS00839">
    <property type="entry name" value="SUMT_1"/>
    <property type="match status" value="1"/>
</dbReference>
<feature type="active site" description="Proton acceptor" evidence="13">
    <location>
        <position position="161"/>
    </location>
</feature>
<sequence>MEMLTLQLDPGVLDVRLIGGGQAALALARQLTGLVERLCVHDEAPMPALQQLLQQYEWSRNADAPEAGAGQLWLIATGSTHEDERWAAVAHREGVPVFVPSLPAVSTARLPLRVGTRPDEQVRAGMQRGHVSLVGAGPGDPELLTMRAVRVLEQADVVIHDRLVSPEILALLPAEARRLYVGKARSQHSVPQEGINQALVDWARAGFRVVRLKGGDPFIFGRGGEELETLAEAGLSFEVVPGITAAAGISAYAGIPLTHRDHAQSVRFVTGHLRNGSCDLDWPTLAGAGQTLVFYMGLGTLEVICDALMTHGLAGDTPIALVEQGTTARQRVHVGRLDDMPGRLEQLTIAPPTLIIVGGVVALHDRLGWFATAAARSLGWDSGKHPAPLSRAGSA</sequence>
<dbReference type="FunFam" id="3.40.1010.10:FF:000001">
    <property type="entry name" value="Siroheme synthase"/>
    <property type="match status" value="1"/>
</dbReference>
<comment type="similarity">
    <text evidence="1 14">Belongs to the precorrin methyltransferase family.</text>
</comment>
<dbReference type="Gene3D" id="3.30.950.10">
    <property type="entry name" value="Methyltransferase, Cobalt-precorrin-4 Transmethylase, Domain 2"/>
    <property type="match status" value="1"/>
</dbReference>
<comment type="pathway">
    <text evidence="12">Cofactor biosynthesis; adenosylcobalamin biosynthesis; precorrin-2 from uroporphyrinogen III: step 1/1.</text>
</comment>
<keyword evidence="5 14" id="KW-0808">Transferase</keyword>
<comment type="caution">
    <text evidence="16">The sequence shown here is derived from an EMBL/GenBank/DDBJ whole genome shotgun (WGS) entry which is preliminary data.</text>
</comment>
<dbReference type="GO" id="GO:0009236">
    <property type="term" value="P:cobalamin biosynthetic process"/>
    <property type="evidence" value="ECO:0007669"/>
    <property type="project" value="UniProtKB-KW"/>
</dbReference>
<evidence type="ECO:0000313" key="16">
    <source>
        <dbReference type="EMBL" id="RKQ97260.1"/>
    </source>
</evidence>
<evidence type="ECO:0000256" key="11">
    <source>
        <dbReference type="ARBA" id="ARBA00025705"/>
    </source>
</evidence>
<keyword evidence="7" id="KW-0560">Oxidoreductase</keyword>
<dbReference type="GO" id="GO:0051266">
    <property type="term" value="F:sirohydrochlorin ferrochelatase activity"/>
    <property type="evidence" value="ECO:0007669"/>
    <property type="project" value="InterPro"/>
</dbReference>
<evidence type="ECO:0000256" key="6">
    <source>
        <dbReference type="ARBA" id="ARBA00022691"/>
    </source>
</evidence>
<dbReference type="PANTHER" id="PTHR45790">
    <property type="entry name" value="SIROHEME SYNTHASE-RELATED"/>
    <property type="match status" value="1"/>
</dbReference>
<keyword evidence="17" id="KW-1185">Reference proteome</keyword>
<dbReference type="UniPathway" id="UPA00262">
    <property type="reaction ID" value="UER00211"/>
</dbReference>
<protein>
    <recommendedName>
        <fullName evidence="2">uroporphyrinogen-III C-methyltransferase</fullName>
        <ecNumber evidence="2">2.1.1.107</ecNumber>
    </recommendedName>
</protein>
<evidence type="ECO:0000256" key="9">
    <source>
        <dbReference type="ARBA" id="ARBA00023244"/>
    </source>
</evidence>
<dbReference type="GO" id="GO:0043115">
    <property type="term" value="F:precorrin-2 dehydrogenase activity"/>
    <property type="evidence" value="ECO:0007669"/>
    <property type="project" value="InterPro"/>
</dbReference>
<organism evidence="16 17">
    <name type="scientific">Kushneria sinocarnis</name>
    <dbReference type="NCBI Taxonomy" id="595502"/>
    <lineage>
        <taxon>Bacteria</taxon>
        <taxon>Pseudomonadati</taxon>
        <taxon>Pseudomonadota</taxon>
        <taxon>Gammaproteobacteria</taxon>
        <taxon>Oceanospirillales</taxon>
        <taxon>Halomonadaceae</taxon>
        <taxon>Kushneria</taxon>
    </lineage>
</organism>
<dbReference type="InterPro" id="IPR012409">
    <property type="entry name" value="Sirohaem_synth"/>
</dbReference>
<dbReference type="CDD" id="cd11642">
    <property type="entry name" value="SUMT"/>
    <property type="match status" value="1"/>
</dbReference>
<evidence type="ECO:0000256" key="10">
    <source>
        <dbReference type="ARBA" id="ARBA00023268"/>
    </source>
</evidence>
<evidence type="ECO:0000313" key="17">
    <source>
        <dbReference type="Proteomes" id="UP000281975"/>
    </source>
</evidence>
<evidence type="ECO:0000256" key="5">
    <source>
        <dbReference type="ARBA" id="ARBA00022679"/>
    </source>
</evidence>
<reference evidence="16 17" key="1">
    <citation type="submission" date="2018-10" db="EMBL/GenBank/DDBJ databases">
        <title>Genomic Encyclopedia of Type Strains, Phase IV (KMG-IV): sequencing the most valuable type-strain genomes for metagenomic binning, comparative biology and taxonomic classification.</title>
        <authorList>
            <person name="Goeker M."/>
        </authorList>
    </citation>
    <scope>NUCLEOTIDE SEQUENCE [LARGE SCALE GENOMIC DNA]</scope>
    <source>
        <strain evidence="16 17">DSM 23229</strain>
    </source>
</reference>
<dbReference type="EMBL" id="RBIN01000007">
    <property type="protein sequence ID" value="RKQ97260.1"/>
    <property type="molecule type" value="Genomic_DNA"/>
</dbReference>
<dbReference type="GO" id="GO:0004851">
    <property type="term" value="F:uroporphyrin-III C-methyltransferase activity"/>
    <property type="evidence" value="ECO:0007669"/>
    <property type="project" value="UniProtKB-EC"/>
</dbReference>
<dbReference type="InterPro" id="IPR014777">
    <property type="entry name" value="4pyrrole_Mease_sub1"/>
</dbReference>
<dbReference type="PANTHER" id="PTHR45790:SF1">
    <property type="entry name" value="SIROHEME SYNTHASE"/>
    <property type="match status" value="1"/>
</dbReference>
<dbReference type="FunFam" id="3.30.950.10:FF:000001">
    <property type="entry name" value="Siroheme synthase"/>
    <property type="match status" value="1"/>
</dbReference>
<feature type="domain" description="Tetrapyrrole methylase" evidence="15">
    <location>
        <begin position="131"/>
        <end position="340"/>
    </location>
</feature>
<keyword evidence="8" id="KW-0456">Lyase</keyword>
<dbReference type="Pfam" id="PF00590">
    <property type="entry name" value="TP_methylase"/>
    <property type="match status" value="1"/>
</dbReference>
<dbReference type="EC" id="2.1.1.107" evidence="2"/>
<dbReference type="InterPro" id="IPR003043">
    <property type="entry name" value="Uropor_MeTrfase_CS"/>
</dbReference>
<dbReference type="PROSITE" id="PS00840">
    <property type="entry name" value="SUMT_2"/>
    <property type="match status" value="1"/>
</dbReference>
<dbReference type="InterPro" id="IPR000878">
    <property type="entry name" value="4pyrrol_Mease"/>
</dbReference>
<keyword evidence="4 14" id="KW-0489">Methyltransferase</keyword>
<evidence type="ECO:0000256" key="13">
    <source>
        <dbReference type="PIRSR" id="PIRSR036426-1"/>
    </source>
</evidence>
<keyword evidence="3" id="KW-0169">Cobalamin biosynthesis</keyword>
<feature type="active site" description="Proton donor" evidence="13">
    <location>
        <position position="183"/>
    </location>
</feature>
<dbReference type="Gene3D" id="3.40.1010.10">
    <property type="entry name" value="Cobalt-precorrin-4 Transmethylase, Domain 1"/>
    <property type="match status" value="1"/>
</dbReference>
<dbReference type="SUPFAM" id="SSF53790">
    <property type="entry name" value="Tetrapyrrole methylase"/>
    <property type="match status" value="1"/>
</dbReference>
<dbReference type="PIRSF" id="PIRSF036426">
    <property type="entry name" value="Sirohaem_synth"/>
    <property type="match status" value="1"/>
</dbReference>
<evidence type="ECO:0000256" key="3">
    <source>
        <dbReference type="ARBA" id="ARBA00022573"/>
    </source>
</evidence>
<evidence type="ECO:0000256" key="14">
    <source>
        <dbReference type="RuleBase" id="RU003960"/>
    </source>
</evidence>
<dbReference type="GO" id="GO:0051287">
    <property type="term" value="F:NAD binding"/>
    <property type="evidence" value="ECO:0007669"/>
    <property type="project" value="InterPro"/>
</dbReference>
<dbReference type="RefSeq" id="WP_342768380.1">
    <property type="nucleotide sequence ID" value="NZ_RBIN01000007.1"/>
</dbReference>
<comment type="pathway">
    <text evidence="11">Porphyrin-containing compound metabolism; siroheme biosynthesis; precorrin-2 from uroporphyrinogen III: step 1/1.</text>
</comment>
<evidence type="ECO:0000256" key="4">
    <source>
        <dbReference type="ARBA" id="ARBA00022603"/>
    </source>
</evidence>
<proteinExistence type="inferred from homology"/>
<evidence type="ECO:0000259" key="15">
    <source>
        <dbReference type="Pfam" id="PF00590"/>
    </source>
</evidence>
<dbReference type="InterPro" id="IPR014776">
    <property type="entry name" value="4pyrrole_Mease_sub2"/>
</dbReference>
<dbReference type="GO" id="GO:0032259">
    <property type="term" value="P:methylation"/>
    <property type="evidence" value="ECO:0007669"/>
    <property type="project" value="UniProtKB-KW"/>
</dbReference>
<dbReference type="InterPro" id="IPR050161">
    <property type="entry name" value="Siro_Cobalamin_biosynth"/>
</dbReference>
<dbReference type="AlphaFoldDB" id="A0A420WV02"/>
<name>A0A420WV02_9GAMM</name>
<evidence type="ECO:0000256" key="12">
    <source>
        <dbReference type="ARBA" id="ARBA00060548"/>
    </source>
</evidence>
<dbReference type="InterPro" id="IPR035996">
    <property type="entry name" value="4pyrrol_Methylase_sf"/>
</dbReference>
<keyword evidence="6" id="KW-0949">S-adenosyl-L-methionine</keyword>
<accession>A0A420WV02</accession>
<keyword evidence="10" id="KW-0511">Multifunctional enzyme</keyword>
<dbReference type="InterPro" id="IPR006366">
    <property type="entry name" value="CobA/CysG_C"/>
</dbReference>
<dbReference type="GO" id="GO:0019354">
    <property type="term" value="P:siroheme biosynthetic process"/>
    <property type="evidence" value="ECO:0007669"/>
    <property type="project" value="UniProtKB-UniPathway"/>
</dbReference>
<evidence type="ECO:0000256" key="2">
    <source>
        <dbReference type="ARBA" id="ARBA00012162"/>
    </source>
</evidence>
<evidence type="ECO:0000256" key="8">
    <source>
        <dbReference type="ARBA" id="ARBA00023239"/>
    </source>
</evidence>
<evidence type="ECO:0000256" key="7">
    <source>
        <dbReference type="ARBA" id="ARBA00023002"/>
    </source>
</evidence>
<dbReference type="Proteomes" id="UP000281975">
    <property type="component" value="Unassembled WGS sequence"/>
</dbReference>
<gene>
    <name evidence="16" type="ORF">C7446_2685</name>
</gene>